<organism evidence="2 3">
    <name type="scientific">Enteractinococcus helveticum</name>
    <dbReference type="NCBI Taxonomy" id="1837282"/>
    <lineage>
        <taxon>Bacteria</taxon>
        <taxon>Bacillati</taxon>
        <taxon>Actinomycetota</taxon>
        <taxon>Actinomycetes</taxon>
        <taxon>Micrococcales</taxon>
        <taxon>Micrococcaceae</taxon>
    </lineage>
</organism>
<dbReference type="Gene3D" id="1.10.10.10">
    <property type="entry name" value="Winged helix-like DNA-binding domain superfamily/Winged helix DNA-binding domain"/>
    <property type="match status" value="1"/>
</dbReference>
<dbReference type="InterPro" id="IPR036390">
    <property type="entry name" value="WH_DNA-bd_sf"/>
</dbReference>
<protein>
    <recommendedName>
        <fullName evidence="1">Transcription regulator PadR N-terminal domain-containing protein</fullName>
    </recommendedName>
</protein>
<dbReference type="InterPro" id="IPR036388">
    <property type="entry name" value="WH-like_DNA-bd_sf"/>
</dbReference>
<dbReference type="EMBL" id="LXEY01000009">
    <property type="protein sequence ID" value="OAV62736.1"/>
    <property type="molecule type" value="Genomic_DNA"/>
</dbReference>
<dbReference type="InterPro" id="IPR005149">
    <property type="entry name" value="Tscrpt_reg_PadR_N"/>
</dbReference>
<dbReference type="RefSeq" id="WP_043056150.1">
    <property type="nucleotide sequence ID" value="NZ_LXEY01000009.1"/>
</dbReference>
<dbReference type="AlphaFoldDB" id="A0A1B7M2B5"/>
<evidence type="ECO:0000313" key="3">
    <source>
        <dbReference type="Proteomes" id="UP000078292"/>
    </source>
</evidence>
<dbReference type="SUPFAM" id="SSF46785">
    <property type="entry name" value="Winged helix' DNA-binding domain"/>
    <property type="match status" value="1"/>
</dbReference>
<dbReference type="Pfam" id="PF03551">
    <property type="entry name" value="PadR"/>
    <property type="match status" value="1"/>
</dbReference>
<name>A0A1B7M2B5_9MICC</name>
<dbReference type="PANTHER" id="PTHR43252:SF4">
    <property type="entry name" value="TRANSCRIPTIONAL REGULATORY PROTEIN"/>
    <property type="match status" value="1"/>
</dbReference>
<evidence type="ECO:0000259" key="1">
    <source>
        <dbReference type="Pfam" id="PF03551"/>
    </source>
</evidence>
<accession>A0A1B7M2B5</accession>
<comment type="caution">
    <text evidence="2">The sequence shown here is derived from an EMBL/GenBank/DDBJ whole genome shotgun (WGS) entry which is preliminary data.</text>
</comment>
<dbReference type="Proteomes" id="UP000078292">
    <property type="component" value="Unassembled WGS sequence"/>
</dbReference>
<dbReference type="OrthoDB" id="3186544at2"/>
<evidence type="ECO:0000313" key="2">
    <source>
        <dbReference type="EMBL" id="OAV62736.1"/>
    </source>
</evidence>
<dbReference type="PANTHER" id="PTHR43252">
    <property type="entry name" value="TRANSCRIPTIONAL REGULATOR YQJI"/>
    <property type="match status" value="1"/>
</dbReference>
<dbReference type="STRING" id="1837282.A6F49_05200"/>
<keyword evidence="3" id="KW-1185">Reference proteome</keyword>
<sequence>MSLRSALLTLLSAGPHTGYDLAKNFHSSVGFLWHAPDSQIYPELKKMQAEELIEGYPVPWGTKGATKTEYAITKVGLEYLNTWQGQPVTYRPERSEVRLRAAYFEFADDDDARHCLENHLRHYEQVVKDIHGQIDELREQSSDFHKQRLARYPEADHAKITRFKIFAYEGILKQAEAEIEWAQDGLAMLEQLKQGASLPDR</sequence>
<gene>
    <name evidence="2" type="ORF">A6F49_05200</name>
</gene>
<reference evidence="2 3" key="1">
    <citation type="submission" date="2016-04" db="EMBL/GenBank/DDBJ databases">
        <title>First whole genome shotgun sequence of the bacterium Enteractinococcus sp. strain UASWS1574.</title>
        <authorList>
            <person name="Crovadore J."/>
            <person name="Chablais R."/>
            <person name="Lefort F."/>
        </authorList>
    </citation>
    <scope>NUCLEOTIDE SEQUENCE [LARGE SCALE GENOMIC DNA]</scope>
    <source>
        <strain evidence="2 3">UASWS1574</strain>
    </source>
</reference>
<feature type="domain" description="Transcription regulator PadR N-terminal" evidence="1">
    <location>
        <begin position="7"/>
        <end position="80"/>
    </location>
</feature>
<proteinExistence type="predicted"/>